<feature type="compositionally biased region" description="Basic and acidic residues" evidence="1">
    <location>
        <begin position="307"/>
        <end position="328"/>
    </location>
</feature>
<feature type="compositionally biased region" description="Acidic residues" evidence="1">
    <location>
        <begin position="612"/>
        <end position="629"/>
    </location>
</feature>
<name>K8EDP7_9CHLO</name>
<feature type="compositionally biased region" description="Basic residues" evidence="1">
    <location>
        <begin position="1"/>
        <end position="16"/>
    </location>
</feature>
<dbReference type="RefSeq" id="XP_007513589.1">
    <property type="nucleotide sequence ID" value="XM_007513527.1"/>
</dbReference>
<dbReference type="CDD" id="cd23767">
    <property type="entry name" value="IQCD"/>
    <property type="match status" value="1"/>
</dbReference>
<dbReference type="InterPro" id="IPR000048">
    <property type="entry name" value="IQ_motif_EF-hand-BS"/>
</dbReference>
<dbReference type="Gene3D" id="2.120.10.80">
    <property type="entry name" value="Kelch-type beta propeller"/>
    <property type="match status" value="3"/>
</dbReference>
<dbReference type="InterPro" id="IPR015915">
    <property type="entry name" value="Kelch-typ_b-propeller"/>
</dbReference>
<dbReference type="InterPro" id="IPR052588">
    <property type="entry name" value="Kelch_domain_protein"/>
</dbReference>
<dbReference type="SUPFAM" id="SSF117281">
    <property type="entry name" value="Kelch motif"/>
    <property type="match status" value="2"/>
</dbReference>
<proteinExistence type="predicted"/>
<organism evidence="2 3">
    <name type="scientific">Bathycoccus prasinos</name>
    <dbReference type="NCBI Taxonomy" id="41875"/>
    <lineage>
        <taxon>Eukaryota</taxon>
        <taxon>Viridiplantae</taxon>
        <taxon>Chlorophyta</taxon>
        <taxon>Mamiellophyceae</taxon>
        <taxon>Mamiellales</taxon>
        <taxon>Bathycoccaceae</taxon>
        <taxon>Bathycoccus</taxon>
    </lineage>
</organism>
<dbReference type="PROSITE" id="PS50096">
    <property type="entry name" value="IQ"/>
    <property type="match status" value="1"/>
</dbReference>
<evidence type="ECO:0000313" key="2">
    <source>
        <dbReference type="EMBL" id="CCO16114.1"/>
    </source>
</evidence>
<feature type="region of interest" description="Disordered" evidence="1">
    <location>
        <begin position="1"/>
        <end position="54"/>
    </location>
</feature>
<evidence type="ECO:0000256" key="1">
    <source>
        <dbReference type="SAM" id="MobiDB-lite"/>
    </source>
</evidence>
<evidence type="ECO:0000313" key="3">
    <source>
        <dbReference type="Proteomes" id="UP000198341"/>
    </source>
</evidence>
<dbReference type="Pfam" id="PF00612">
    <property type="entry name" value="IQ"/>
    <property type="match status" value="1"/>
</dbReference>
<dbReference type="PANTHER" id="PTHR46063:SF1">
    <property type="entry name" value="KELCH DOMAIN-CONTAINING PROTEIN 4"/>
    <property type="match status" value="1"/>
</dbReference>
<feature type="region of interest" description="Disordered" evidence="1">
    <location>
        <begin position="291"/>
        <end position="328"/>
    </location>
</feature>
<keyword evidence="3" id="KW-1185">Reference proteome</keyword>
<accession>K8EDP7</accession>
<sequence length="629" mass="70290">MGGGRDKRKKHDKKLGKVSQSKLSGMAKTERKTELNLHKKKSRSSKEEDEENDIERILRALKLKDEEKKEVRVEENCGRPEPGRASCTLTTSVAKNAAYLFGGECTSEEKKSEKEGTTKTTTTKTRVFNDMYKFVPPSSSAAAGGKRCGVPTWTKINSVNSPPPRSGHCACYAKGYVYVFGGEFTSPNQEKFKHYSDFWRFDCDSNAWEQLESGPKNGGPSARSGSRCVATKSDFILFGGFYDAAEEIRYFNDCYAFDFDAKKWRVLAKGGTGSSAPSARSACHVCVSAVGGSNSSGSKKRNSKSSKKGEKGEENDGEEKEERKEEGGEERTYLYVYGGYCKHVEEPDEDTDPRDLEDFGAMERAITREDCWKLDVYGNKKWQKVKKAGLAPRARAGASSVVHLAKKRLIVFGGVVDHEIKKGDVIVSEFLQDAFTFNYNTEKWFPLTLFAEKNEKVKTEEESREEARKIAAGELDGNENFNVRLSDREKAAVRIQATFRGHRVRKAMKLYRVGGVVSELLYSPGTGEEAPKPTAKPRGRINASVCVVGNDLWLYGGIVEVGDVEVVLDDVWKLDLSAKSKWIRSEKVSERVANQLSELEMDANQPQKENNNEQETDDDSDDDDKEEEE</sequence>
<dbReference type="PANTHER" id="PTHR46063">
    <property type="entry name" value="KELCH DOMAIN-CONTAINING PROTEIN"/>
    <property type="match status" value="1"/>
</dbReference>
<gene>
    <name evidence="2" type="ORF">Bathy04g02010</name>
</gene>
<dbReference type="Proteomes" id="UP000198341">
    <property type="component" value="Chromosome 4"/>
</dbReference>
<feature type="region of interest" description="Disordered" evidence="1">
    <location>
        <begin position="594"/>
        <end position="629"/>
    </location>
</feature>
<dbReference type="STRING" id="41875.K8EDP7"/>
<dbReference type="Gene3D" id="1.20.5.190">
    <property type="match status" value="1"/>
</dbReference>
<dbReference type="Pfam" id="PF24681">
    <property type="entry name" value="Kelch_KLHDC2_KLHL20_DRC7"/>
    <property type="match status" value="1"/>
</dbReference>
<dbReference type="KEGG" id="bpg:Bathy04g02010"/>
<dbReference type="AlphaFoldDB" id="K8EDP7"/>
<dbReference type="SMART" id="SM00015">
    <property type="entry name" value="IQ"/>
    <property type="match status" value="1"/>
</dbReference>
<dbReference type="GeneID" id="19016226"/>
<dbReference type="OrthoDB" id="4447at2759"/>
<dbReference type="EMBL" id="FO082275">
    <property type="protein sequence ID" value="CCO16114.1"/>
    <property type="molecule type" value="Genomic_DNA"/>
</dbReference>
<reference evidence="2 3" key="1">
    <citation type="submission" date="2011-10" db="EMBL/GenBank/DDBJ databases">
        <authorList>
            <person name="Genoscope - CEA"/>
        </authorList>
    </citation>
    <scope>NUCLEOTIDE SEQUENCE [LARGE SCALE GENOMIC DNA]</scope>
    <source>
        <strain evidence="2 3">RCC 1105</strain>
    </source>
</reference>
<evidence type="ECO:0008006" key="4">
    <source>
        <dbReference type="Google" id="ProtNLM"/>
    </source>
</evidence>
<dbReference type="eggNOG" id="KOG1230">
    <property type="taxonomic scope" value="Eukaryota"/>
</dbReference>
<protein>
    <recommendedName>
        <fullName evidence="4">Kelch repeat-containing protein</fullName>
    </recommendedName>
</protein>
<feature type="compositionally biased region" description="Basic and acidic residues" evidence="1">
    <location>
        <begin position="28"/>
        <end position="37"/>
    </location>
</feature>